<keyword evidence="1" id="KW-0472">Membrane</keyword>
<sequence length="210" mass="23829">MNTPNENNKSVNKTWIVITILVLLTILIIFFVDQNKVFDKKETNNNVNNSPTVQEYTIYTDAEGKIIFTNEVGKYNVIFPKDWTLKEIQDIKFIRFYDPLAEQQTAETELSQGIAINIEFSNIDKNKSLEQLATEQITAGNLTETDRQNAVVNGLPAIEISITGLGNDVVTYLKNNDLLYTITGIIGTSSDFNKYLETYKNILTKFSILQ</sequence>
<evidence type="ECO:0000256" key="1">
    <source>
        <dbReference type="SAM" id="Phobius"/>
    </source>
</evidence>
<evidence type="ECO:0000313" key="2">
    <source>
        <dbReference type="EMBL" id="PIY96628.1"/>
    </source>
</evidence>
<accession>A0A2M7RIN5</accession>
<reference evidence="2 3" key="1">
    <citation type="submission" date="2017-09" db="EMBL/GenBank/DDBJ databases">
        <title>Depth-based differentiation of microbial function through sediment-hosted aquifers and enrichment of novel symbionts in the deep terrestrial subsurface.</title>
        <authorList>
            <person name="Probst A.J."/>
            <person name="Ladd B."/>
            <person name="Jarett J.K."/>
            <person name="Geller-Mcgrath D.E."/>
            <person name="Sieber C.M."/>
            <person name="Emerson J.B."/>
            <person name="Anantharaman K."/>
            <person name="Thomas B.C."/>
            <person name="Malmstrom R."/>
            <person name="Stieglmeier M."/>
            <person name="Klingl A."/>
            <person name="Woyke T."/>
            <person name="Ryan C.M."/>
            <person name="Banfield J.F."/>
        </authorList>
    </citation>
    <scope>NUCLEOTIDE SEQUENCE [LARGE SCALE GENOMIC DNA]</scope>
    <source>
        <strain evidence="2">CG_4_10_14_0_8_um_filter_42_10</strain>
    </source>
</reference>
<keyword evidence="1" id="KW-0812">Transmembrane</keyword>
<keyword evidence="1" id="KW-1133">Transmembrane helix</keyword>
<evidence type="ECO:0008006" key="4">
    <source>
        <dbReference type="Google" id="ProtNLM"/>
    </source>
</evidence>
<gene>
    <name evidence="2" type="ORF">COY66_03790</name>
</gene>
<dbReference type="Gene3D" id="3.40.1000.10">
    <property type="entry name" value="Mog1/PsbP, alpha/beta/alpha sandwich"/>
    <property type="match status" value="1"/>
</dbReference>
<dbReference type="EMBL" id="PFMD01000041">
    <property type="protein sequence ID" value="PIY96628.1"/>
    <property type="molecule type" value="Genomic_DNA"/>
</dbReference>
<dbReference type="AlphaFoldDB" id="A0A2M7RIN5"/>
<comment type="caution">
    <text evidence="2">The sequence shown here is derived from an EMBL/GenBank/DDBJ whole genome shotgun (WGS) entry which is preliminary data.</text>
</comment>
<protein>
    <recommendedName>
        <fullName evidence="4">PsbP C-terminal domain-containing protein</fullName>
    </recommendedName>
</protein>
<proteinExistence type="predicted"/>
<feature type="transmembrane region" description="Helical" evidence="1">
    <location>
        <begin position="14"/>
        <end position="32"/>
    </location>
</feature>
<dbReference type="Proteomes" id="UP000230779">
    <property type="component" value="Unassembled WGS sequence"/>
</dbReference>
<organism evidence="2 3">
    <name type="scientific">Candidatus Kerfeldbacteria bacterium CG_4_10_14_0_8_um_filter_42_10</name>
    <dbReference type="NCBI Taxonomy" id="2014248"/>
    <lineage>
        <taxon>Bacteria</taxon>
        <taxon>Candidatus Kerfeldiibacteriota</taxon>
    </lineage>
</organism>
<evidence type="ECO:0000313" key="3">
    <source>
        <dbReference type="Proteomes" id="UP000230779"/>
    </source>
</evidence>
<name>A0A2M7RIN5_9BACT</name>